<keyword evidence="2" id="KW-1185">Reference proteome</keyword>
<reference evidence="1 2" key="1">
    <citation type="journal article" date="2018" name="J. Microbiol.">
        <title>Leifsonia flava sp. nov., a novel actinobacterium isolated from the rhizosphere of Aquilegia viridiflora.</title>
        <authorList>
            <person name="Cai Y."/>
            <person name="Tao W.Z."/>
            <person name="Ma Y.J."/>
            <person name="Cheng J."/>
            <person name="Zhang M.Y."/>
            <person name="Zhang Y.X."/>
        </authorList>
    </citation>
    <scope>NUCLEOTIDE SEQUENCE [LARGE SCALE GENOMIC DNA]</scope>
    <source>
        <strain evidence="1 2">SYP-B2174</strain>
    </source>
</reference>
<evidence type="ECO:0000313" key="2">
    <source>
        <dbReference type="Proteomes" id="UP000298127"/>
    </source>
</evidence>
<accession>A0A4Y9R2Y8</accession>
<sequence length="63" mass="7054">MKNVVWLIIGIAAGFAVAHQVNKTQEGKQFFSTIDARAREFGEAVSEGYRRREAELRDAIDAD</sequence>
<gene>
    <name evidence="1" type="ORF">E4M00_05485</name>
</gene>
<dbReference type="RefSeq" id="WP_056163358.1">
    <property type="nucleotide sequence ID" value="NZ_SPQZ01000002.1"/>
</dbReference>
<dbReference type="AlphaFoldDB" id="A0A4Y9R2Y8"/>
<organism evidence="1 2">
    <name type="scientific">Orlajensenia leifsoniae</name>
    <dbReference type="NCBI Taxonomy" id="2561933"/>
    <lineage>
        <taxon>Bacteria</taxon>
        <taxon>Bacillati</taxon>
        <taxon>Actinomycetota</taxon>
        <taxon>Actinomycetes</taxon>
        <taxon>Micrococcales</taxon>
        <taxon>Microbacteriaceae</taxon>
        <taxon>Orlajensenia</taxon>
    </lineage>
</organism>
<dbReference type="Proteomes" id="UP000298127">
    <property type="component" value="Unassembled WGS sequence"/>
</dbReference>
<proteinExistence type="predicted"/>
<comment type="caution">
    <text evidence="1">The sequence shown here is derived from an EMBL/GenBank/DDBJ whole genome shotgun (WGS) entry which is preliminary data.</text>
</comment>
<name>A0A4Y9R2Y8_9MICO</name>
<protein>
    <submittedName>
        <fullName evidence="1">Uncharacterized protein</fullName>
    </submittedName>
</protein>
<dbReference type="EMBL" id="SPQZ01000002">
    <property type="protein sequence ID" value="TFV98949.1"/>
    <property type="molecule type" value="Genomic_DNA"/>
</dbReference>
<evidence type="ECO:0000313" key="1">
    <source>
        <dbReference type="EMBL" id="TFV98949.1"/>
    </source>
</evidence>